<reference evidence="1 2" key="1">
    <citation type="submission" date="2016-10" db="EMBL/GenBank/DDBJ databases">
        <authorList>
            <person name="de Groot N.N."/>
        </authorList>
    </citation>
    <scope>NUCLEOTIDE SEQUENCE [LARGE SCALE GENOMIC DNA]</scope>
    <source>
        <strain evidence="1 2">L14</strain>
    </source>
</reference>
<proteinExistence type="predicted"/>
<dbReference type="Pfam" id="PF14305">
    <property type="entry name" value="ATPgrasp_TupA"/>
    <property type="match status" value="1"/>
</dbReference>
<gene>
    <name evidence="1" type="ORF">SAMN05216587_11539</name>
</gene>
<organism evidence="1 2">
    <name type="scientific">Selenomonas ruminantium</name>
    <dbReference type="NCBI Taxonomy" id="971"/>
    <lineage>
        <taxon>Bacteria</taxon>
        <taxon>Bacillati</taxon>
        <taxon>Bacillota</taxon>
        <taxon>Negativicutes</taxon>
        <taxon>Selenomonadales</taxon>
        <taxon>Selenomonadaceae</taxon>
        <taxon>Selenomonas</taxon>
    </lineage>
</organism>
<accession>A0A1I0YM51</accession>
<evidence type="ECO:0000313" key="1">
    <source>
        <dbReference type="EMBL" id="SFB13977.1"/>
    </source>
</evidence>
<dbReference type="AlphaFoldDB" id="A0A1I0YM51"/>
<dbReference type="RefSeq" id="WP_143555604.1">
    <property type="nucleotide sequence ID" value="NZ_FOJX01000015.1"/>
</dbReference>
<dbReference type="InterPro" id="IPR029465">
    <property type="entry name" value="ATPgrasp_TupA"/>
</dbReference>
<dbReference type="EMBL" id="FOJX01000015">
    <property type="protein sequence ID" value="SFB13977.1"/>
    <property type="molecule type" value="Genomic_DNA"/>
</dbReference>
<evidence type="ECO:0000313" key="2">
    <source>
        <dbReference type="Proteomes" id="UP000183843"/>
    </source>
</evidence>
<sequence>MAVVDIDKCYIFGAGIYGKTALLELERQGTKILGYLDNNEAKAGKNIFHGKVCSLPGTLSEADRKLPVILANSKPEVRQVVRSELERLGYTDIRDYGMDEIYVFWKKIPDEECLRLQWAVHMGEDYKLDLEKPRTFNEKIQWLKLYDRNPLYTQLVDKYAVKQWVAERIGEEHVIPTMGVWEHFDDIDFSKLPDKFVLKCTHDSGSIVFCHSQASFDREKAKTKLEYCLSRNIFWLYREWPYLNVPPRIIAEPFMTDESGVELKDYKIQSFNGTPEFIQVDFNRFAEHKRNLYDVDWNYIEAEILYPTDSNRQIPRPTCLEKLLDCARELSKGIPYVRTDFYIINDAVYFGEMTFHHGAGYENIRPESFAIQINGWLQMPLGGGHCTGKKI</sequence>
<name>A0A1I0YM51_SELRU</name>
<dbReference type="Proteomes" id="UP000183843">
    <property type="component" value="Unassembled WGS sequence"/>
</dbReference>
<protein>
    <submittedName>
        <fullName evidence="1">TupA-like ATPgrasp</fullName>
    </submittedName>
</protein>